<protein>
    <recommendedName>
        <fullName evidence="2">Sialate O-acetylesterase domain-containing protein</fullName>
    </recommendedName>
</protein>
<evidence type="ECO:0000313" key="3">
    <source>
        <dbReference type="EMBL" id="PSU99727.1"/>
    </source>
</evidence>
<dbReference type="AlphaFoldDB" id="A0A2T3KJR5"/>
<dbReference type="PANTHER" id="PTHR31988:SF19">
    <property type="entry name" value="9-O-ACETYL-N-ACETYLNEURAMINIC ACID DEACETYLASE-RELATED"/>
    <property type="match status" value="1"/>
</dbReference>
<dbReference type="InterPro" id="IPR005181">
    <property type="entry name" value="SASA"/>
</dbReference>
<accession>A0A2T3KJR5</accession>
<organism evidence="3 4">
    <name type="scientific">Photobacterium kishitanii</name>
    <dbReference type="NCBI Taxonomy" id="318456"/>
    <lineage>
        <taxon>Bacteria</taxon>
        <taxon>Pseudomonadati</taxon>
        <taxon>Pseudomonadota</taxon>
        <taxon>Gammaproteobacteria</taxon>
        <taxon>Vibrionales</taxon>
        <taxon>Vibrionaceae</taxon>
        <taxon>Photobacterium</taxon>
    </lineage>
</organism>
<dbReference type="Gene3D" id="3.40.50.1110">
    <property type="entry name" value="SGNH hydrolase"/>
    <property type="match status" value="1"/>
</dbReference>
<dbReference type="InterPro" id="IPR036514">
    <property type="entry name" value="SGNH_hydro_sf"/>
</dbReference>
<dbReference type="PANTHER" id="PTHR31988">
    <property type="entry name" value="ESTERASE, PUTATIVE (DUF303)-RELATED"/>
    <property type="match status" value="1"/>
</dbReference>
<gene>
    <name evidence="3" type="ORF">C9J27_08820</name>
</gene>
<dbReference type="SUPFAM" id="SSF52266">
    <property type="entry name" value="SGNH hydrolase"/>
    <property type="match status" value="1"/>
</dbReference>
<sequence length="269" mass="30849">MYGYLKITIDNKHMSSAVDYIDLWIVAGQSNTDGRIELSKQRPSWLLYSNIVPNVKCFNSSNNRFELWKYSDSSVVLNNNEDKWAYDSTAIFKYANLVNKEQYVIKHSLGGSSIGVNPPAGNGQWNSNYHLVTRSLLRELEDKYHSAMKVLNQKNKTIVLRGVLWHQGESDSNSKENENAYYHNLSSVIKKIREFTHCSNLPFIFATIPKQSKQFSMIINMAHFKLSKKKYSYIVDLHDGTTFDGIHFDGTTAERLGNDMLKIMASIRS</sequence>
<comment type="caution">
    <text evidence="3">The sequence shown here is derived from an EMBL/GenBank/DDBJ whole genome shotgun (WGS) entry which is preliminary data.</text>
</comment>
<dbReference type="Proteomes" id="UP000241426">
    <property type="component" value="Unassembled WGS sequence"/>
</dbReference>
<evidence type="ECO:0000256" key="1">
    <source>
        <dbReference type="ARBA" id="ARBA00022801"/>
    </source>
</evidence>
<dbReference type="InterPro" id="IPR052940">
    <property type="entry name" value="Carb_Esterase_6"/>
</dbReference>
<evidence type="ECO:0000313" key="4">
    <source>
        <dbReference type="Proteomes" id="UP000241426"/>
    </source>
</evidence>
<keyword evidence="1" id="KW-0378">Hydrolase</keyword>
<proteinExistence type="predicted"/>
<dbReference type="GO" id="GO:0016788">
    <property type="term" value="F:hydrolase activity, acting on ester bonds"/>
    <property type="evidence" value="ECO:0007669"/>
    <property type="project" value="UniProtKB-ARBA"/>
</dbReference>
<evidence type="ECO:0000259" key="2">
    <source>
        <dbReference type="Pfam" id="PF03629"/>
    </source>
</evidence>
<dbReference type="Pfam" id="PF03629">
    <property type="entry name" value="SASA"/>
    <property type="match status" value="1"/>
</dbReference>
<feature type="domain" description="Sialate O-acetylesterase" evidence="2">
    <location>
        <begin position="22"/>
        <end position="264"/>
    </location>
</feature>
<dbReference type="EMBL" id="PYNF01000005">
    <property type="protein sequence ID" value="PSU99727.1"/>
    <property type="molecule type" value="Genomic_DNA"/>
</dbReference>
<reference evidence="3 4" key="1">
    <citation type="submission" date="2018-01" db="EMBL/GenBank/DDBJ databases">
        <title>Whole genome sequencing of Histamine producing bacteria.</title>
        <authorList>
            <person name="Butler K."/>
        </authorList>
    </citation>
    <scope>NUCLEOTIDE SEQUENCE [LARGE SCALE GENOMIC DNA]</scope>
    <source>
        <strain evidence="3 4">FS-7.2</strain>
    </source>
</reference>
<name>A0A2T3KJR5_9GAMM</name>